<evidence type="ECO:0000313" key="4">
    <source>
        <dbReference type="Proteomes" id="UP001595692"/>
    </source>
</evidence>
<proteinExistence type="predicted"/>
<gene>
    <name evidence="3" type="ORF">ACFOSS_04155</name>
</gene>
<keyword evidence="2" id="KW-0812">Transmembrane</keyword>
<evidence type="ECO:0000256" key="1">
    <source>
        <dbReference type="SAM" id="MobiDB-lite"/>
    </source>
</evidence>
<reference evidence="4" key="1">
    <citation type="journal article" date="2019" name="Int. J. Syst. Evol. Microbiol.">
        <title>The Global Catalogue of Microorganisms (GCM) 10K type strain sequencing project: providing services to taxonomists for standard genome sequencing and annotation.</title>
        <authorList>
            <consortium name="The Broad Institute Genomics Platform"/>
            <consortium name="The Broad Institute Genome Sequencing Center for Infectious Disease"/>
            <person name="Wu L."/>
            <person name="Ma J."/>
        </authorList>
    </citation>
    <scope>NUCLEOTIDE SEQUENCE [LARGE SCALE GENOMIC DNA]</scope>
    <source>
        <strain evidence="4">CCUG 54939</strain>
    </source>
</reference>
<keyword evidence="2" id="KW-1133">Transmembrane helix</keyword>
<dbReference type="Pfam" id="PF11169">
    <property type="entry name" value="DUF2956"/>
    <property type="match status" value="1"/>
</dbReference>
<sequence length="116" mass="12908">MTRQSVSPEVVAESMRLARANQVPGQSKEQTQLIAQGIQKGIAEFKRNQKARQRAANKVKKQELRQRQHSPSAAEELLHDEGEELACHGAGRGMAILPWGLLLLSWTGFVCYLLTT</sequence>
<evidence type="ECO:0000256" key="2">
    <source>
        <dbReference type="SAM" id="Phobius"/>
    </source>
</evidence>
<dbReference type="RefSeq" id="WP_377150803.1">
    <property type="nucleotide sequence ID" value="NZ_JBHSAF010000002.1"/>
</dbReference>
<protein>
    <submittedName>
        <fullName evidence="3">DUF2956 domain-containing protein</fullName>
    </submittedName>
</protein>
<name>A0ABV8CKY1_9GAMM</name>
<keyword evidence="2" id="KW-0472">Membrane</keyword>
<dbReference type="EMBL" id="JBHSAF010000002">
    <property type="protein sequence ID" value="MFC3912665.1"/>
    <property type="molecule type" value="Genomic_DNA"/>
</dbReference>
<evidence type="ECO:0000313" key="3">
    <source>
        <dbReference type="EMBL" id="MFC3912665.1"/>
    </source>
</evidence>
<feature type="transmembrane region" description="Helical" evidence="2">
    <location>
        <begin position="96"/>
        <end position="115"/>
    </location>
</feature>
<feature type="region of interest" description="Disordered" evidence="1">
    <location>
        <begin position="47"/>
        <end position="75"/>
    </location>
</feature>
<organism evidence="3 4">
    <name type="scientific">Pseudaeromonas sharmana</name>
    <dbReference type="NCBI Taxonomy" id="328412"/>
    <lineage>
        <taxon>Bacteria</taxon>
        <taxon>Pseudomonadati</taxon>
        <taxon>Pseudomonadota</taxon>
        <taxon>Gammaproteobacteria</taxon>
        <taxon>Aeromonadales</taxon>
        <taxon>Aeromonadaceae</taxon>
        <taxon>Pseudaeromonas</taxon>
    </lineage>
</organism>
<dbReference type="InterPro" id="IPR021339">
    <property type="entry name" value="DUF2956"/>
</dbReference>
<accession>A0ABV8CKY1</accession>
<feature type="compositionally biased region" description="Basic residues" evidence="1">
    <location>
        <begin position="48"/>
        <end position="59"/>
    </location>
</feature>
<keyword evidence="4" id="KW-1185">Reference proteome</keyword>
<dbReference type="Proteomes" id="UP001595692">
    <property type="component" value="Unassembled WGS sequence"/>
</dbReference>
<comment type="caution">
    <text evidence="3">The sequence shown here is derived from an EMBL/GenBank/DDBJ whole genome shotgun (WGS) entry which is preliminary data.</text>
</comment>